<organism evidence="2 3">
    <name type="scientific">Rhodotorula paludigena</name>
    <dbReference type="NCBI Taxonomy" id="86838"/>
    <lineage>
        <taxon>Eukaryota</taxon>
        <taxon>Fungi</taxon>
        <taxon>Dikarya</taxon>
        <taxon>Basidiomycota</taxon>
        <taxon>Pucciniomycotina</taxon>
        <taxon>Microbotryomycetes</taxon>
        <taxon>Sporidiobolales</taxon>
        <taxon>Sporidiobolaceae</taxon>
        <taxon>Rhodotorula</taxon>
    </lineage>
</organism>
<dbReference type="AlphaFoldDB" id="A0AAV5GX34"/>
<keyword evidence="3" id="KW-1185">Reference proteome</keyword>
<evidence type="ECO:0000313" key="3">
    <source>
        <dbReference type="Proteomes" id="UP001342314"/>
    </source>
</evidence>
<feature type="region of interest" description="Disordered" evidence="1">
    <location>
        <begin position="64"/>
        <end position="84"/>
    </location>
</feature>
<evidence type="ECO:0000256" key="1">
    <source>
        <dbReference type="SAM" id="MobiDB-lite"/>
    </source>
</evidence>
<reference evidence="2 3" key="1">
    <citation type="submission" date="2021-12" db="EMBL/GenBank/DDBJ databases">
        <title>High titer production of polyol ester of fatty acids by Rhodotorula paludigena BS15 towards product separation-free biomass refinery.</title>
        <authorList>
            <person name="Mano J."/>
            <person name="Ono H."/>
            <person name="Tanaka T."/>
            <person name="Naito K."/>
            <person name="Sushida H."/>
            <person name="Ike M."/>
            <person name="Tokuyasu K."/>
            <person name="Kitaoka M."/>
        </authorList>
    </citation>
    <scope>NUCLEOTIDE SEQUENCE [LARGE SCALE GENOMIC DNA]</scope>
    <source>
        <strain evidence="2 3">BS15</strain>
    </source>
</reference>
<dbReference type="EMBL" id="BQKY01000013">
    <property type="protein sequence ID" value="GJN93098.1"/>
    <property type="molecule type" value="Genomic_DNA"/>
</dbReference>
<evidence type="ECO:0000313" key="2">
    <source>
        <dbReference type="EMBL" id="GJN93098.1"/>
    </source>
</evidence>
<sequence length="344" mass="37139">MLPRFCTACVRTARRAAPAAALAAARPAPRSFAAFAPSAPLYKKAAKAVQQDEFAEDFEEDTFDDDFDDVAPSSPSPAEAAGSGRAERYAQSFAEIERHLQLSQSLAGKVPPRSPRLVLRLVRSAEPAQLPDVLRLIAQWRSQGCTALTPETVELLVKRLAQLEDDNGRAAVEVLSNRTQYGVELPDRMSALYPLFAKLSKPQAAAAAEEGAAAVEDEAVASKKGAYRPLSANPADLAFVLFGLAELYLPAAARFDALALLATLSAALRSGEFDSARVKALVAQVQQLGEDAIVEQAHGGQKLSKRWSEIVRMRAHSIAVAMQEKAHPEVEWFSHLAETLQARK</sequence>
<accession>A0AAV5GX34</accession>
<gene>
    <name evidence="2" type="ORF">Rhopal_006143-T1</name>
</gene>
<proteinExistence type="predicted"/>
<name>A0AAV5GX34_9BASI</name>
<evidence type="ECO:0008006" key="4">
    <source>
        <dbReference type="Google" id="ProtNLM"/>
    </source>
</evidence>
<protein>
    <recommendedName>
        <fullName evidence="4">Mtf2-like C-terminal domain-containing protein</fullName>
    </recommendedName>
</protein>
<comment type="caution">
    <text evidence="2">The sequence shown here is derived from an EMBL/GenBank/DDBJ whole genome shotgun (WGS) entry which is preliminary data.</text>
</comment>
<dbReference type="Proteomes" id="UP001342314">
    <property type="component" value="Unassembled WGS sequence"/>
</dbReference>
<feature type="compositionally biased region" description="Low complexity" evidence="1">
    <location>
        <begin position="70"/>
        <end position="81"/>
    </location>
</feature>